<name>A0A0E3SHM1_9EURY</name>
<evidence type="ECO:0000256" key="5">
    <source>
        <dbReference type="HAMAP-Rule" id="MF_02114"/>
    </source>
</evidence>
<dbReference type="Gene3D" id="3.90.550.10">
    <property type="entry name" value="Spore Coat Polysaccharide Biosynthesis Protein SpsA, Chain A"/>
    <property type="match status" value="1"/>
</dbReference>
<dbReference type="GO" id="GO:0005525">
    <property type="term" value="F:GTP binding"/>
    <property type="evidence" value="ECO:0007669"/>
    <property type="project" value="UniProtKB-KW"/>
</dbReference>
<evidence type="ECO:0000313" key="6">
    <source>
        <dbReference type="EMBL" id="AKB79298.1"/>
    </source>
</evidence>
<comment type="subunit">
    <text evidence="5">Homodimer.</text>
</comment>
<dbReference type="Proteomes" id="UP000033101">
    <property type="component" value="Chromosome"/>
</dbReference>
<evidence type="ECO:0000256" key="3">
    <source>
        <dbReference type="ARBA" id="ARBA00022741"/>
    </source>
</evidence>
<evidence type="ECO:0000256" key="2">
    <source>
        <dbReference type="ARBA" id="ARBA00022695"/>
    </source>
</evidence>
<comment type="catalytic activity">
    <reaction evidence="5">
        <text>(2S)-2-phospholactate + GTP + H(+) = (2S)-lactyl-2-diphospho-5'-guanosine + diphosphate</text>
        <dbReference type="Rhea" id="RHEA:63424"/>
        <dbReference type="ChEBI" id="CHEBI:15378"/>
        <dbReference type="ChEBI" id="CHEBI:33019"/>
        <dbReference type="ChEBI" id="CHEBI:37565"/>
        <dbReference type="ChEBI" id="CHEBI:59435"/>
        <dbReference type="ChEBI" id="CHEBI:59906"/>
        <dbReference type="EC" id="2.7.7.68"/>
    </reaction>
</comment>
<dbReference type="GO" id="GO:0052645">
    <property type="term" value="P:F420-0 metabolic process"/>
    <property type="evidence" value="ECO:0007669"/>
    <property type="project" value="UniProtKB-UniRule"/>
</dbReference>
<gene>
    <name evidence="5" type="primary">cofC</name>
    <name evidence="6" type="ORF">MSHOH_2815</name>
</gene>
<dbReference type="NCBIfam" id="TIGR03552">
    <property type="entry name" value="F420_cofC"/>
    <property type="match status" value="1"/>
</dbReference>
<dbReference type="AlphaFoldDB" id="A0A0E3SHM1"/>
<comment type="function">
    <text evidence="5">Guanylyltransferase that catalyzes the activation of (2S)-2-phospholactate (2-PL) as (2S)-lactyl-2-diphospho-5'-guanosine, via the condensation of 2-PL with GTP. It is involved in the biosynthesis of coenzyme F420, a hydride carrier cofactor.</text>
</comment>
<sequence>MAAKSKTPEKRVFLISKKIPLNKKRKNENEKRKYAGVQMRAVIPYKKAGAKSRLSPVLSLQEREEFVELMLNQVIDSLKGAGIKKVDILSPSVYGLEVMTKARVLLDEKDLNEALNRYLAEAEEPVLIVMADLPLLSPEHVKEITSTKKDICIVPGKGGGTNLLFIKNPSNYRVRYYGSSFLTHCSIAADSGQDFEVYDSFLAGTDIDEPEDLVELLIHGKGPAKDYINSKFKLEVSRGRVGLVPL</sequence>
<dbReference type="InterPro" id="IPR002835">
    <property type="entry name" value="CofC"/>
</dbReference>
<comment type="pathway">
    <text evidence="5">Cofactor biosynthesis; coenzyme F420 biosynthesis.</text>
</comment>
<keyword evidence="7" id="KW-1185">Reference proteome</keyword>
<keyword evidence="4 5" id="KW-0342">GTP-binding</keyword>
<evidence type="ECO:0000256" key="4">
    <source>
        <dbReference type="ARBA" id="ARBA00023134"/>
    </source>
</evidence>
<accession>A0A0E3SHM1</accession>
<keyword evidence="3 5" id="KW-0547">Nucleotide-binding</keyword>
<dbReference type="STRING" id="1434110.MSHOH_2815"/>
<keyword evidence="2 5" id="KW-0548">Nucleotidyltransferase</keyword>
<evidence type="ECO:0000256" key="1">
    <source>
        <dbReference type="ARBA" id="ARBA00022679"/>
    </source>
</evidence>
<dbReference type="HOGENOM" id="CLU_076569_2_0_2"/>
<dbReference type="HAMAP" id="MF_02114">
    <property type="entry name" value="CofC"/>
    <property type="match status" value="1"/>
</dbReference>
<dbReference type="Gene3D" id="6.10.140.50">
    <property type="match status" value="1"/>
</dbReference>
<dbReference type="SUPFAM" id="SSF53448">
    <property type="entry name" value="Nucleotide-diphospho-sugar transferases"/>
    <property type="match status" value="1"/>
</dbReference>
<dbReference type="PANTHER" id="PTHR40392:SF1">
    <property type="entry name" value="2-PHOSPHO-L-LACTATE GUANYLYLTRANSFERASE"/>
    <property type="match status" value="1"/>
</dbReference>
<dbReference type="EC" id="2.7.7.68" evidence="5"/>
<dbReference type="EMBL" id="CP009516">
    <property type="protein sequence ID" value="AKB79298.1"/>
    <property type="molecule type" value="Genomic_DNA"/>
</dbReference>
<dbReference type="UniPathway" id="UPA00071"/>
<dbReference type="PANTHER" id="PTHR40392">
    <property type="entry name" value="2-PHOSPHO-L-LACTATE GUANYLYLTRANSFERASE"/>
    <property type="match status" value="1"/>
</dbReference>
<dbReference type="InterPro" id="IPR029044">
    <property type="entry name" value="Nucleotide-diphossugar_trans"/>
</dbReference>
<reference evidence="6 7" key="1">
    <citation type="submission" date="2014-07" db="EMBL/GenBank/DDBJ databases">
        <title>Methanogenic archaea and the global carbon cycle.</title>
        <authorList>
            <person name="Henriksen J.R."/>
            <person name="Luke J."/>
            <person name="Reinhart S."/>
            <person name="Benedict M.N."/>
            <person name="Youngblut N.D."/>
            <person name="Metcalf M.E."/>
            <person name="Whitaker R.J."/>
            <person name="Metcalf W.W."/>
        </authorList>
    </citation>
    <scope>NUCLEOTIDE SEQUENCE [LARGE SCALE GENOMIC DNA]</scope>
    <source>
        <strain evidence="6 7">HB-1</strain>
    </source>
</reference>
<organism evidence="6 7">
    <name type="scientific">Methanosarcina horonobensis HB-1 = JCM 15518</name>
    <dbReference type="NCBI Taxonomy" id="1434110"/>
    <lineage>
        <taxon>Archaea</taxon>
        <taxon>Methanobacteriati</taxon>
        <taxon>Methanobacteriota</taxon>
        <taxon>Stenosarchaea group</taxon>
        <taxon>Methanomicrobia</taxon>
        <taxon>Methanosarcinales</taxon>
        <taxon>Methanosarcinaceae</taxon>
        <taxon>Methanosarcina</taxon>
    </lineage>
</organism>
<protein>
    <recommendedName>
        <fullName evidence="5">2-phospho-L-lactate guanylyltransferase</fullName>
        <shortName evidence="5">LP guanylyltransferase</shortName>
        <ecNumber evidence="5">2.7.7.68</ecNumber>
    </recommendedName>
</protein>
<dbReference type="Pfam" id="PF01983">
    <property type="entry name" value="CofC"/>
    <property type="match status" value="1"/>
</dbReference>
<dbReference type="PATRIC" id="fig|1434110.4.peg.3638"/>
<keyword evidence="1 5" id="KW-0808">Transferase</keyword>
<comment type="similarity">
    <text evidence="5">Belongs to the CofC family.</text>
</comment>
<dbReference type="GO" id="GO:0043814">
    <property type="term" value="F:phospholactate guanylyltransferase activity"/>
    <property type="evidence" value="ECO:0007669"/>
    <property type="project" value="UniProtKB-EC"/>
</dbReference>
<evidence type="ECO:0000313" key="7">
    <source>
        <dbReference type="Proteomes" id="UP000033101"/>
    </source>
</evidence>
<proteinExistence type="inferred from homology"/>
<dbReference type="KEGG" id="mhor:MSHOH_2815"/>